<accession>A0ABR7CKF7</accession>
<comment type="caution">
    <text evidence="2">The sequence shown here is derived from an EMBL/GenBank/DDBJ whole genome shotgun (WGS) entry which is preliminary data.</text>
</comment>
<dbReference type="Proteomes" id="UP000636891">
    <property type="component" value="Unassembled WGS sequence"/>
</dbReference>
<gene>
    <name evidence="2" type="ORF">H8S08_03765</name>
</gene>
<organism evidence="2 3">
    <name type="scientific">Alistipes hominis</name>
    <dbReference type="NCBI Taxonomy" id="2763015"/>
    <lineage>
        <taxon>Bacteria</taxon>
        <taxon>Pseudomonadati</taxon>
        <taxon>Bacteroidota</taxon>
        <taxon>Bacteroidia</taxon>
        <taxon>Bacteroidales</taxon>
        <taxon>Rikenellaceae</taxon>
        <taxon>Alistipes</taxon>
    </lineage>
</organism>
<reference evidence="2 3" key="1">
    <citation type="submission" date="2020-08" db="EMBL/GenBank/DDBJ databases">
        <title>Genome public.</title>
        <authorList>
            <person name="Liu C."/>
            <person name="Sun Q."/>
        </authorList>
    </citation>
    <scope>NUCLEOTIDE SEQUENCE [LARGE SCALE GENOMIC DNA]</scope>
    <source>
        <strain evidence="2 3">New-7</strain>
    </source>
</reference>
<evidence type="ECO:0000256" key="1">
    <source>
        <dbReference type="SAM" id="SignalP"/>
    </source>
</evidence>
<feature type="chain" id="PRO_5045360869" evidence="1">
    <location>
        <begin position="22"/>
        <end position="408"/>
    </location>
</feature>
<protein>
    <submittedName>
        <fullName evidence="2">Alkaline phosphatase family protein</fullName>
    </submittedName>
</protein>
<keyword evidence="3" id="KW-1185">Reference proteome</keyword>
<proteinExistence type="predicted"/>
<keyword evidence="1" id="KW-0732">Signal</keyword>
<evidence type="ECO:0000313" key="2">
    <source>
        <dbReference type="EMBL" id="MBC5616136.1"/>
    </source>
</evidence>
<dbReference type="Gene3D" id="3.40.720.10">
    <property type="entry name" value="Alkaline Phosphatase, subunit A"/>
    <property type="match status" value="1"/>
</dbReference>
<sequence length="408" mass="45582">MRRLTLLSFAFALLLPLSVFSAKTKKAVYVILDGIPADVIERLDPPAIKAVAAEGGYSRAYCGGTVGRYDQTPTISAVGYNCILTATWANKHEVWDNSPKPDYNYWSIFRIAKEQKKNFKTGLYSSWTDNRTVLLGEGLPETGNLKIDYVADGLDLDTKNYPKEKDDLHIFKIDEAISEAAAEGIRNDAPDMSWVYLWYTDDAGHYYGNGDFMDEYVMKADKQVERIREAVKYREANYDEEWLLIVTTDHGRGPDGYHHGGQSERERTSWIATNVQPNAHFAAPLLSIVDIAPTICRYLGFEVPTDVLWEQDGMPFIGKADIAGIRIDRKGNAVELGWTSLNDKATATVYAARSNNFKQGSPDRWVKVGKVKAGAGSFTYDLSANPDGFYKFAVVTPNNHLTCWAPAK</sequence>
<dbReference type="InterPro" id="IPR002591">
    <property type="entry name" value="Phosphodiest/P_Trfase"/>
</dbReference>
<dbReference type="EMBL" id="JACOOK010000002">
    <property type="protein sequence ID" value="MBC5616136.1"/>
    <property type="molecule type" value="Genomic_DNA"/>
</dbReference>
<dbReference type="SUPFAM" id="SSF53649">
    <property type="entry name" value="Alkaline phosphatase-like"/>
    <property type="match status" value="1"/>
</dbReference>
<feature type="signal peptide" evidence="1">
    <location>
        <begin position="1"/>
        <end position="21"/>
    </location>
</feature>
<evidence type="ECO:0000313" key="3">
    <source>
        <dbReference type="Proteomes" id="UP000636891"/>
    </source>
</evidence>
<dbReference type="RefSeq" id="WP_055202521.1">
    <property type="nucleotide sequence ID" value="NZ_JACOOK010000002.1"/>
</dbReference>
<dbReference type="Pfam" id="PF01663">
    <property type="entry name" value="Phosphodiest"/>
    <property type="match status" value="1"/>
</dbReference>
<dbReference type="InterPro" id="IPR017850">
    <property type="entry name" value="Alkaline_phosphatase_core_sf"/>
</dbReference>
<name>A0ABR7CKF7_9BACT</name>